<dbReference type="RefSeq" id="WP_274374573.1">
    <property type="nucleotide sequence ID" value="NZ_CP072943.1"/>
</dbReference>
<protein>
    <submittedName>
        <fullName evidence="3">Lipid-binding SYLF domain-containing protein</fullName>
    </submittedName>
</protein>
<evidence type="ECO:0000256" key="1">
    <source>
        <dbReference type="SAM" id="SignalP"/>
    </source>
</evidence>
<evidence type="ECO:0000259" key="2">
    <source>
        <dbReference type="Pfam" id="PF04366"/>
    </source>
</evidence>
<dbReference type="EMBL" id="CP072943">
    <property type="protein sequence ID" value="QTX33294.1"/>
    <property type="molecule type" value="Genomic_DNA"/>
</dbReference>
<evidence type="ECO:0000313" key="3">
    <source>
        <dbReference type="EMBL" id="QTX33294.1"/>
    </source>
</evidence>
<feature type="chain" id="PRO_5040278321" evidence="1">
    <location>
        <begin position="25"/>
        <end position="228"/>
    </location>
</feature>
<accession>A0A9Q7EX28</accession>
<dbReference type="AlphaFoldDB" id="A0A9Q7EX28"/>
<feature type="signal peptide" evidence="1">
    <location>
        <begin position="1"/>
        <end position="24"/>
    </location>
</feature>
<gene>
    <name evidence="3" type="ORF">KAR29_05275</name>
</gene>
<dbReference type="PANTHER" id="PTHR15629:SF2">
    <property type="entry name" value="SH3 DOMAIN-CONTAINING YSC84-LIKE PROTEIN 1"/>
    <property type="match status" value="1"/>
</dbReference>
<feature type="domain" description="Ysc84 actin-binding" evidence="2">
    <location>
        <begin position="102"/>
        <end position="221"/>
    </location>
</feature>
<dbReference type="InterPro" id="IPR051702">
    <property type="entry name" value="SH3_domain_YSC84-like"/>
</dbReference>
<dbReference type="KEGG" id="aram:KAR29_05275"/>
<dbReference type="Pfam" id="PF04366">
    <property type="entry name" value="Ysc84"/>
    <property type="match status" value="1"/>
</dbReference>
<keyword evidence="1" id="KW-0732">Signal</keyword>
<reference evidence="4" key="1">
    <citation type="submission" date="2021-04" db="EMBL/GenBank/DDBJ databases">
        <title>A novel Synergistetes isolate from a pyrite-forming mixed culture.</title>
        <authorList>
            <person name="Bunk B."/>
            <person name="Sproer C."/>
            <person name="Spring S."/>
            <person name="Pester M."/>
        </authorList>
    </citation>
    <scope>NUCLEOTIDE SEQUENCE [LARGE SCALE GENOMIC DNA]</scope>
    <source>
        <strain evidence="4">J.5.4.2-T.3.5.2</strain>
    </source>
</reference>
<dbReference type="Proteomes" id="UP000671879">
    <property type="component" value="Chromosome"/>
</dbReference>
<organism evidence="3 4">
    <name type="scientific">Aminithiophilus ramosus</name>
    <dbReference type="NCBI Taxonomy" id="3029084"/>
    <lineage>
        <taxon>Bacteria</taxon>
        <taxon>Thermotogati</taxon>
        <taxon>Synergistota</taxon>
        <taxon>Synergistia</taxon>
        <taxon>Synergistales</taxon>
        <taxon>Aminithiophilaceae</taxon>
        <taxon>Aminithiophilus</taxon>
    </lineage>
</organism>
<dbReference type="GO" id="GO:0035091">
    <property type="term" value="F:phosphatidylinositol binding"/>
    <property type="evidence" value="ECO:0007669"/>
    <property type="project" value="TreeGrafter"/>
</dbReference>
<sequence>MKKSLLILPLLALFLTIASIPASANTPEERITGSVRILQEMAKQQDVGHMAHLLSNARGVAIFPSVVKAGLVIGGRYGEGLLLKYDPKAKRWYGPNFITIAGASWGLQIGVQSTALVLVITNDRGMDGFVGNKVTLGGDFAVAAGPMGRSAQAATDGKLQASIYSYSMSKGLFAGLSLEGAAVSVDENANSVYWGGSLSARQALDKRATSSKIQPLVKELNGLLSKAK</sequence>
<name>A0A9Q7EX28_9BACT</name>
<dbReference type="InterPro" id="IPR007461">
    <property type="entry name" value="Ysc84_actin-binding"/>
</dbReference>
<keyword evidence="4" id="KW-1185">Reference proteome</keyword>
<proteinExistence type="predicted"/>
<evidence type="ECO:0000313" key="4">
    <source>
        <dbReference type="Proteomes" id="UP000671879"/>
    </source>
</evidence>
<dbReference type="PANTHER" id="PTHR15629">
    <property type="entry name" value="SH3YL1 PROTEIN"/>
    <property type="match status" value="1"/>
</dbReference>
<dbReference type="CDD" id="cd11524">
    <property type="entry name" value="SYLF"/>
    <property type="match status" value="1"/>
</dbReference>